<reference evidence="2 3" key="1">
    <citation type="journal article" date="2019" name="Mol. Ecol. Resour.">
        <title>Improving Illumina assemblies with Hi-C and long reads: an example with the North African dromedary.</title>
        <authorList>
            <person name="Elbers J.P."/>
            <person name="Rogers M.F."/>
            <person name="Perelman P.L."/>
            <person name="Proskuryakova A.A."/>
            <person name="Serdyukova N.A."/>
            <person name="Johnson W.E."/>
            <person name="Horin P."/>
            <person name="Corander J."/>
            <person name="Murphy D."/>
            <person name="Burger P.A."/>
        </authorList>
    </citation>
    <scope>NUCLEOTIDE SEQUENCE [LARGE SCALE GENOMIC DNA]</scope>
    <source>
        <strain evidence="2">Drom800</strain>
        <tissue evidence="2">Blood</tissue>
    </source>
</reference>
<dbReference type="InterPro" id="IPR052807">
    <property type="entry name" value="Mito_transl_resp_regulator"/>
</dbReference>
<dbReference type="Proteomes" id="UP000299084">
    <property type="component" value="Unassembled WGS sequence"/>
</dbReference>
<dbReference type="PANTHER" id="PTHR46406:SF1">
    <property type="entry name" value="NITRIC OXIDE-ASSOCIATED PROTEIN 1"/>
    <property type="match status" value="1"/>
</dbReference>
<evidence type="ECO:0000256" key="1">
    <source>
        <dbReference type="SAM" id="MobiDB-lite"/>
    </source>
</evidence>
<protein>
    <submittedName>
        <fullName evidence="2">Nitric oxide-associated protein 1</fullName>
    </submittedName>
</protein>
<name>A0A5N4CSS1_CAMDR</name>
<proteinExistence type="predicted"/>
<feature type="region of interest" description="Disordered" evidence="1">
    <location>
        <begin position="73"/>
        <end position="96"/>
    </location>
</feature>
<evidence type="ECO:0000313" key="2">
    <source>
        <dbReference type="EMBL" id="KAB1261899.1"/>
    </source>
</evidence>
<keyword evidence="3" id="KW-1185">Reference proteome</keyword>
<evidence type="ECO:0000313" key="3">
    <source>
        <dbReference type="Proteomes" id="UP000299084"/>
    </source>
</evidence>
<organism evidence="2 3">
    <name type="scientific">Camelus dromedarius</name>
    <name type="common">Dromedary</name>
    <name type="synonym">Arabian camel</name>
    <dbReference type="NCBI Taxonomy" id="9838"/>
    <lineage>
        <taxon>Eukaryota</taxon>
        <taxon>Metazoa</taxon>
        <taxon>Chordata</taxon>
        <taxon>Craniata</taxon>
        <taxon>Vertebrata</taxon>
        <taxon>Euteleostomi</taxon>
        <taxon>Mammalia</taxon>
        <taxon>Eutheria</taxon>
        <taxon>Laurasiatheria</taxon>
        <taxon>Artiodactyla</taxon>
        <taxon>Tylopoda</taxon>
        <taxon>Camelidae</taxon>
        <taxon>Camelus</taxon>
    </lineage>
</organism>
<dbReference type="PANTHER" id="PTHR46406">
    <property type="entry name" value="NITRIC OXIDE-ASSOCIATED PROTEIN 1"/>
    <property type="match status" value="1"/>
</dbReference>
<sequence>MYLELVSVALRRPEPSVVLGMVDLLHLPDALLPHLPAMVGPKQLIVLPQDTPGYLQWLRERLWDDCARAGLLPPPGYRRPQHPSRDRPWDGEENANPSTKFCTVLRDVQLIRARTGSGVEELISVLLALPPRRPLGWRHQRRQVHSLQHAPGVRGLHRQGHRDSLQGHHLPLAWYYLKPPEVSRV</sequence>
<gene>
    <name evidence="2" type="ORF">Cadr_000021716</name>
</gene>
<dbReference type="AlphaFoldDB" id="A0A5N4CSS1"/>
<comment type="caution">
    <text evidence="2">The sequence shown here is derived from an EMBL/GenBank/DDBJ whole genome shotgun (WGS) entry which is preliminary data.</text>
</comment>
<accession>A0A5N4CSS1</accession>
<dbReference type="EMBL" id="JWIN03000020">
    <property type="protein sequence ID" value="KAB1261899.1"/>
    <property type="molecule type" value="Genomic_DNA"/>
</dbReference>